<dbReference type="GO" id="GO:0016757">
    <property type="term" value="F:glycosyltransferase activity"/>
    <property type="evidence" value="ECO:0007669"/>
    <property type="project" value="UniProtKB-KW"/>
</dbReference>
<evidence type="ECO:0000313" key="6">
    <source>
        <dbReference type="Proteomes" id="UP000295334"/>
    </source>
</evidence>
<gene>
    <name evidence="5" type="ORF">EPD60_13620</name>
</gene>
<evidence type="ECO:0000256" key="2">
    <source>
        <dbReference type="ARBA" id="ARBA00022676"/>
    </source>
</evidence>
<dbReference type="PANTHER" id="PTHR43179">
    <property type="entry name" value="RHAMNOSYLTRANSFERASE WBBL"/>
    <property type="match status" value="1"/>
</dbReference>
<evidence type="ECO:0000259" key="4">
    <source>
        <dbReference type="Pfam" id="PF00535"/>
    </source>
</evidence>
<proteinExistence type="inferred from homology"/>
<organism evidence="5 6">
    <name type="scientific">Flaviaesturariibacter flavus</name>
    <dbReference type="NCBI Taxonomy" id="2502780"/>
    <lineage>
        <taxon>Bacteria</taxon>
        <taxon>Pseudomonadati</taxon>
        <taxon>Bacteroidota</taxon>
        <taxon>Chitinophagia</taxon>
        <taxon>Chitinophagales</taxon>
        <taxon>Chitinophagaceae</taxon>
        <taxon>Flaviaestuariibacter</taxon>
    </lineage>
</organism>
<keyword evidence="6" id="KW-1185">Reference proteome</keyword>
<keyword evidence="3 5" id="KW-0808">Transferase</keyword>
<sequence>MQGISVVIPNYNGVGLFPHTLPTVFEALAGLTLPWELIVVDDCSTDDSVTWLQAHYPQIILLRNAVNSGFSVTVNNGVRAAQYDLVLLLNSDVKLTPGYFAPQLRYFDDPQTFGVMGRIVGWDDDIVQDGAKYPYFHGVKIKTSGNYLPESEDERRGGLLSMYLSGANALVRRELYWKVGGLNELFSPFYVEDFELSLRAWRMGFLCWYEYDAVCRHRVSTTIRTGARKRFVEIVYNRNKMLLHALHLPRGARYVYFLQLLLETLARLLTGRWSFVQSLGQLLGRYGRVRQARAKFLQNGNSTRLLSVREAADRVLQFIKHKKIKKF</sequence>
<dbReference type="Pfam" id="PF00535">
    <property type="entry name" value="Glycos_transf_2"/>
    <property type="match status" value="1"/>
</dbReference>
<comment type="similarity">
    <text evidence="1">Belongs to the glycosyltransferase 2 family.</text>
</comment>
<dbReference type="InterPro" id="IPR001173">
    <property type="entry name" value="Glyco_trans_2-like"/>
</dbReference>
<name>A0A4R1B939_9BACT</name>
<dbReference type="EMBL" id="SJZI01000047">
    <property type="protein sequence ID" value="TCJ13103.1"/>
    <property type="molecule type" value="Genomic_DNA"/>
</dbReference>
<feature type="domain" description="Glycosyltransferase 2-like" evidence="4">
    <location>
        <begin position="5"/>
        <end position="179"/>
    </location>
</feature>
<dbReference type="InterPro" id="IPR029044">
    <property type="entry name" value="Nucleotide-diphossugar_trans"/>
</dbReference>
<dbReference type="RefSeq" id="WP_131450076.1">
    <property type="nucleotide sequence ID" value="NZ_SJZI01000047.1"/>
</dbReference>
<dbReference type="AlphaFoldDB" id="A0A4R1B939"/>
<protein>
    <submittedName>
        <fullName evidence="5">Glycosyltransferase</fullName>
    </submittedName>
</protein>
<keyword evidence="2" id="KW-0328">Glycosyltransferase</keyword>
<evidence type="ECO:0000256" key="1">
    <source>
        <dbReference type="ARBA" id="ARBA00006739"/>
    </source>
</evidence>
<dbReference type="OrthoDB" id="9801954at2"/>
<dbReference type="SUPFAM" id="SSF53448">
    <property type="entry name" value="Nucleotide-diphospho-sugar transferases"/>
    <property type="match status" value="1"/>
</dbReference>
<comment type="caution">
    <text evidence="5">The sequence shown here is derived from an EMBL/GenBank/DDBJ whole genome shotgun (WGS) entry which is preliminary data.</text>
</comment>
<dbReference type="Gene3D" id="3.90.550.10">
    <property type="entry name" value="Spore Coat Polysaccharide Biosynthesis Protein SpsA, Chain A"/>
    <property type="match status" value="1"/>
</dbReference>
<dbReference type="PANTHER" id="PTHR43179:SF12">
    <property type="entry name" value="GALACTOFURANOSYLTRANSFERASE GLFT2"/>
    <property type="match status" value="1"/>
</dbReference>
<dbReference type="Proteomes" id="UP000295334">
    <property type="component" value="Unassembled WGS sequence"/>
</dbReference>
<evidence type="ECO:0000256" key="3">
    <source>
        <dbReference type="ARBA" id="ARBA00022679"/>
    </source>
</evidence>
<reference evidence="5 6" key="1">
    <citation type="submission" date="2019-03" db="EMBL/GenBank/DDBJ databases">
        <authorList>
            <person name="Kim M.K.M."/>
        </authorList>
    </citation>
    <scope>NUCLEOTIDE SEQUENCE [LARGE SCALE GENOMIC DNA]</scope>
    <source>
        <strain evidence="5 6">17J68-12</strain>
    </source>
</reference>
<evidence type="ECO:0000313" key="5">
    <source>
        <dbReference type="EMBL" id="TCJ13103.1"/>
    </source>
</evidence>
<accession>A0A4R1B939</accession>